<comment type="caution">
    <text evidence="2">The sequence shown here is derived from an EMBL/GenBank/DDBJ whole genome shotgun (WGS) entry which is preliminary data.</text>
</comment>
<keyword evidence="1" id="KW-1133">Transmembrane helix</keyword>
<keyword evidence="1" id="KW-0472">Membrane</keyword>
<dbReference type="EMBL" id="CAICTM010000180">
    <property type="protein sequence ID" value="CAB9503960.1"/>
    <property type="molecule type" value="Genomic_DNA"/>
</dbReference>
<reference evidence="2" key="1">
    <citation type="submission" date="2020-06" db="EMBL/GenBank/DDBJ databases">
        <authorList>
            <consortium name="Plant Systems Biology data submission"/>
        </authorList>
    </citation>
    <scope>NUCLEOTIDE SEQUENCE</scope>
    <source>
        <strain evidence="2">D6</strain>
    </source>
</reference>
<feature type="transmembrane region" description="Helical" evidence="1">
    <location>
        <begin position="84"/>
        <end position="102"/>
    </location>
</feature>
<evidence type="ECO:0000313" key="2">
    <source>
        <dbReference type="EMBL" id="CAB9503960.1"/>
    </source>
</evidence>
<protein>
    <submittedName>
        <fullName evidence="2">Uncharacterized protein</fullName>
    </submittedName>
</protein>
<name>A0A9N8DNS8_9STRA</name>
<dbReference type="AlphaFoldDB" id="A0A9N8DNS8"/>
<proteinExistence type="predicted"/>
<keyword evidence="3" id="KW-1185">Reference proteome</keyword>
<evidence type="ECO:0000256" key="1">
    <source>
        <dbReference type="SAM" id="Phobius"/>
    </source>
</evidence>
<keyword evidence="1" id="KW-0812">Transmembrane</keyword>
<gene>
    <name evidence="2" type="ORF">SEMRO_181_G079120.1</name>
</gene>
<dbReference type="Proteomes" id="UP001153069">
    <property type="component" value="Unassembled WGS sequence"/>
</dbReference>
<accession>A0A9N8DNS8</accession>
<organism evidence="2 3">
    <name type="scientific">Seminavis robusta</name>
    <dbReference type="NCBI Taxonomy" id="568900"/>
    <lineage>
        <taxon>Eukaryota</taxon>
        <taxon>Sar</taxon>
        <taxon>Stramenopiles</taxon>
        <taxon>Ochrophyta</taxon>
        <taxon>Bacillariophyta</taxon>
        <taxon>Bacillariophyceae</taxon>
        <taxon>Bacillariophycidae</taxon>
        <taxon>Naviculales</taxon>
        <taxon>Naviculaceae</taxon>
        <taxon>Seminavis</taxon>
    </lineage>
</organism>
<feature type="transmembrane region" description="Helical" evidence="1">
    <location>
        <begin position="53"/>
        <end position="72"/>
    </location>
</feature>
<sequence length="140" mass="15012">MTTVGGASFSYFRAGLIVVAVLITPACLSHWFADDAGLPMFTDGKKNKDNIDAAHLHLCALLAAAELCLYALMILLSCSEAKDLVALTYLVYMVLATILQFTHPITGEAPGIFEMPIAPSLCYAGSRVWGLYDGQVHTEG</sequence>
<evidence type="ECO:0000313" key="3">
    <source>
        <dbReference type="Proteomes" id="UP001153069"/>
    </source>
</evidence>
<feature type="transmembrane region" description="Helical" evidence="1">
    <location>
        <begin position="12"/>
        <end position="33"/>
    </location>
</feature>